<keyword evidence="3" id="KW-0281">Fimbrium</keyword>
<feature type="chain" id="PRO_5017044229" evidence="4">
    <location>
        <begin position="21"/>
        <end position="341"/>
    </location>
</feature>
<dbReference type="RefSeq" id="WP_115459096.1">
    <property type="nucleotide sequence ID" value="NZ_SDGT01000003.1"/>
</dbReference>
<proteinExistence type="inferred from homology"/>
<dbReference type="Pfam" id="PF00419">
    <property type="entry name" value="Fimbrial"/>
    <property type="match status" value="1"/>
</dbReference>
<dbReference type="OrthoDB" id="6580839at2"/>
<evidence type="ECO:0000313" key="7">
    <source>
        <dbReference type="Proteomes" id="UP000254848"/>
    </source>
</evidence>
<comment type="similarity">
    <text evidence="2">Belongs to the fimbrial protein family.</text>
</comment>
<dbReference type="SUPFAM" id="SSF49401">
    <property type="entry name" value="Bacterial adhesins"/>
    <property type="match status" value="1"/>
</dbReference>
<protein>
    <submittedName>
        <fullName evidence="6">Type 1 fimbria pilin</fullName>
    </submittedName>
</protein>
<evidence type="ECO:0000256" key="3">
    <source>
        <dbReference type="ARBA" id="ARBA00023263"/>
    </source>
</evidence>
<organism evidence="6 7">
    <name type="scientific">Enterobacillus tribolii</name>
    <dbReference type="NCBI Taxonomy" id="1487935"/>
    <lineage>
        <taxon>Bacteria</taxon>
        <taxon>Pseudomonadati</taxon>
        <taxon>Pseudomonadota</taxon>
        <taxon>Gammaproteobacteria</taxon>
        <taxon>Enterobacterales</taxon>
        <taxon>Hafniaceae</taxon>
        <taxon>Enterobacillus</taxon>
    </lineage>
</organism>
<comment type="subcellular location">
    <subcellularLocation>
        <location evidence="1">Fimbrium</location>
    </subcellularLocation>
</comment>
<evidence type="ECO:0000259" key="5">
    <source>
        <dbReference type="Pfam" id="PF00419"/>
    </source>
</evidence>
<name>A0A370QNM9_9GAMM</name>
<dbReference type="Proteomes" id="UP000254848">
    <property type="component" value="Unassembled WGS sequence"/>
</dbReference>
<feature type="signal peptide" evidence="4">
    <location>
        <begin position="1"/>
        <end position="20"/>
    </location>
</feature>
<evidence type="ECO:0000256" key="4">
    <source>
        <dbReference type="SAM" id="SignalP"/>
    </source>
</evidence>
<accession>A0A370QNM9</accession>
<gene>
    <name evidence="6" type="ORF">C8D90_106192</name>
</gene>
<evidence type="ECO:0000313" key="6">
    <source>
        <dbReference type="EMBL" id="RDK89986.1"/>
    </source>
</evidence>
<dbReference type="InterPro" id="IPR008966">
    <property type="entry name" value="Adhesion_dom_sf"/>
</dbReference>
<dbReference type="InterPro" id="IPR050263">
    <property type="entry name" value="Bact_Fimbrial_Adh_Pro"/>
</dbReference>
<dbReference type="EMBL" id="QRAP01000006">
    <property type="protein sequence ID" value="RDK89986.1"/>
    <property type="molecule type" value="Genomic_DNA"/>
</dbReference>
<dbReference type="AlphaFoldDB" id="A0A370QNM9"/>
<reference evidence="6 7" key="1">
    <citation type="submission" date="2018-07" db="EMBL/GenBank/DDBJ databases">
        <title>Genomic Encyclopedia of Type Strains, Phase IV (KMG-IV): sequencing the most valuable type-strain genomes for metagenomic binning, comparative biology and taxonomic classification.</title>
        <authorList>
            <person name="Goeker M."/>
        </authorList>
    </citation>
    <scope>NUCLEOTIDE SEQUENCE [LARGE SCALE GENOMIC DNA]</scope>
    <source>
        <strain evidence="6 7">DSM 103736</strain>
    </source>
</reference>
<sequence length="341" mass="36404">MKLPLIATLLLLAISKPALAASEVMCPGVYFNENEINITSGPHPAGQVISRSKNVSACSLGAGLLKYGFYLVIDNASSGQTYHDGNDSYTIWKTGIPGIGYIVNGYYESGEIAGGLEWGDLAVVNAENVLREHTIRIISWAKARATFTLVTTGEEVILPGQYNASLNGARFGLSYWHGTGKIDLETRIPLRLQFGVSAQSCSASADSYVMDMGDIAAAHFTDIGTEYAGSPLNITITCVDPNVGVEAVFSDFTDLTNTSEYLNLTQDSTARGIQVQLMHDGAPIAFDSPANVDSSLNRVLLKPATNDLTATFTLTPKYVRTGNKVTGGTANATSVVTFVYY</sequence>
<dbReference type="InterPro" id="IPR036937">
    <property type="entry name" value="Adhesion_dom_fimbrial_sf"/>
</dbReference>
<dbReference type="InterPro" id="IPR000259">
    <property type="entry name" value="Adhesion_dom_fimbrial"/>
</dbReference>
<dbReference type="PANTHER" id="PTHR33420">
    <property type="entry name" value="FIMBRIAL SUBUNIT ELFA-RELATED"/>
    <property type="match status" value="1"/>
</dbReference>
<dbReference type="GO" id="GO:0009289">
    <property type="term" value="C:pilus"/>
    <property type="evidence" value="ECO:0007669"/>
    <property type="project" value="UniProtKB-SubCell"/>
</dbReference>
<dbReference type="PANTHER" id="PTHR33420:SF14">
    <property type="entry name" value="TYPE 1 FIMBRIN D-MANNOSE SPECIFIC ADHESIN"/>
    <property type="match status" value="1"/>
</dbReference>
<dbReference type="Gene3D" id="2.60.40.1090">
    <property type="entry name" value="Fimbrial-type adhesion domain"/>
    <property type="match status" value="1"/>
</dbReference>
<evidence type="ECO:0000256" key="1">
    <source>
        <dbReference type="ARBA" id="ARBA00004561"/>
    </source>
</evidence>
<keyword evidence="7" id="KW-1185">Reference proteome</keyword>
<keyword evidence="4" id="KW-0732">Signal</keyword>
<dbReference type="GO" id="GO:0043709">
    <property type="term" value="P:cell adhesion involved in single-species biofilm formation"/>
    <property type="evidence" value="ECO:0007669"/>
    <property type="project" value="TreeGrafter"/>
</dbReference>
<comment type="caution">
    <text evidence="6">The sequence shown here is derived from an EMBL/GenBank/DDBJ whole genome shotgun (WGS) entry which is preliminary data.</text>
</comment>
<feature type="domain" description="Fimbrial-type adhesion" evidence="5">
    <location>
        <begin position="196"/>
        <end position="340"/>
    </location>
</feature>
<evidence type="ECO:0000256" key="2">
    <source>
        <dbReference type="ARBA" id="ARBA00006671"/>
    </source>
</evidence>